<accession>A0A183CBS3</accession>
<dbReference type="AlphaFoldDB" id="A0A183CBS3"/>
<keyword evidence="1" id="KW-1185">Reference proteome</keyword>
<dbReference type="Proteomes" id="UP000050741">
    <property type="component" value="Unassembled WGS sequence"/>
</dbReference>
<proteinExistence type="predicted"/>
<dbReference type="WBParaSite" id="GPLIN_001032400">
    <property type="protein sequence ID" value="GPLIN_001032400"/>
    <property type="gene ID" value="GPLIN_001032400"/>
</dbReference>
<name>A0A183CBS3_GLOPA</name>
<organism evidence="1 2">
    <name type="scientific">Globodera pallida</name>
    <name type="common">Potato cyst nematode worm</name>
    <name type="synonym">Heterodera pallida</name>
    <dbReference type="NCBI Taxonomy" id="36090"/>
    <lineage>
        <taxon>Eukaryota</taxon>
        <taxon>Metazoa</taxon>
        <taxon>Ecdysozoa</taxon>
        <taxon>Nematoda</taxon>
        <taxon>Chromadorea</taxon>
        <taxon>Rhabditida</taxon>
        <taxon>Tylenchina</taxon>
        <taxon>Tylenchomorpha</taxon>
        <taxon>Tylenchoidea</taxon>
        <taxon>Heteroderidae</taxon>
        <taxon>Heteroderinae</taxon>
        <taxon>Globodera</taxon>
    </lineage>
</organism>
<sequence length="104" mass="10978">MDSPISEASFDFVDTLGAESGGSPFEVAEKGGTFEVAEKGGTFEVEENGGNFEVAEKGGTFIQEMPLPPHSDVDLFPYVLLPSLGDKVEANFGPNFAFNIADGI</sequence>
<evidence type="ECO:0000313" key="1">
    <source>
        <dbReference type="Proteomes" id="UP000050741"/>
    </source>
</evidence>
<reference evidence="1" key="1">
    <citation type="submission" date="2014-05" db="EMBL/GenBank/DDBJ databases">
        <title>The genome and life-stage specific transcriptomes of Globodera pallida elucidate key aspects of plant parasitism by a cyst nematode.</title>
        <authorList>
            <person name="Cotton J.A."/>
            <person name="Lilley C.J."/>
            <person name="Jones L.M."/>
            <person name="Kikuchi T."/>
            <person name="Reid A.J."/>
            <person name="Thorpe P."/>
            <person name="Tsai I.J."/>
            <person name="Beasley H."/>
            <person name="Blok V."/>
            <person name="Cock P.J.A."/>
            <person name="Van den Akker S.E."/>
            <person name="Holroyd N."/>
            <person name="Hunt M."/>
            <person name="Mantelin S."/>
            <person name="Naghra H."/>
            <person name="Pain A."/>
            <person name="Palomares-Rius J.E."/>
            <person name="Zarowiecki M."/>
            <person name="Berriman M."/>
            <person name="Jones J.T."/>
            <person name="Urwin P.E."/>
        </authorList>
    </citation>
    <scope>NUCLEOTIDE SEQUENCE [LARGE SCALE GENOMIC DNA]</scope>
    <source>
        <strain evidence="1">Lindley</strain>
    </source>
</reference>
<evidence type="ECO:0000313" key="2">
    <source>
        <dbReference type="WBParaSite" id="GPLIN_001032400"/>
    </source>
</evidence>
<reference evidence="2" key="2">
    <citation type="submission" date="2016-06" db="UniProtKB">
        <authorList>
            <consortium name="WormBaseParasite"/>
        </authorList>
    </citation>
    <scope>IDENTIFICATION</scope>
</reference>
<protein>
    <submittedName>
        <fullName evidence="2">Uncharacterized protein</fullName>
    </submittedName>
</protein>